<dbReference type="PANTHER" id="PTHR33064">
    <property type="entry name" value="POL PROTEIN"/>
    <property type="match status" value="1"/>
</dbReference>
<proteinExistence type="predicted"/>
<dbReference type="AlphaFoldDB" id="A0A6A3JZ11"/>
<dbReference type="InterPro" id="IPR051320">
    <property type="entry name" value="Viral_Replic_Matur_Polypro"/>
</dbReference>
<dbReference type="PROSITE" id="PS50878">
    <property type="entry name" value="RT_POL"/>
    <property type="match status" value="1"/>
</dbReference>
<sequence>MFYAMFDFLKSFWQLPLDESCQEFLSYMTDNGVFTPTRVPQGSTDAALHFQFTVEMVLGELVNKCVIVWNDDLLVSADTEEELVDAIEAVLTKLGEYGLKLNPKKSALFLTEVRWCGRIINKDGIGHDPERIRLQPSCNSSYAQVIG</sequence>
<dbReference type="EMBL" id="QXFW01001044">
    <property type="protein sequence ID" value="KAE8997635.1"/>
    <property type="molecule type" value="Genomic_DNA"/>
</dbReference>
<evidence type="ECO:0000313" key="2">
    <source>
        <dbReference type="EMBL" id="KAE8997635.1"/>
    </source>
</evidence>
<comment type="caution">
    <text evidence="2">The sequence shown here is derived from an EMBL/GenBank/DDBJ whole genome shotgun (WGS) entry which is preliminary data.</text>
</comment>
<reference evidence="2 3" key="1">
    <citation type="submission" date="2018-09" db="EMBL/GenBank/DDBJ databases">
        <title>Genomic investigation of the strawberry pathogen Phytophthora fragariae indicates pathogenicity is determined by transcriptional variation in three key races.</title>
        <authorList>
            <person name="Adams T.M."/>
            <person name="Armitage A.D."/>
            <person name="Sobczyk M.K."/>
            <person name="Bates H.J."/>
            <person name="Dunwell J.M."/>
            <person name="Nellist C.F."/>
            <person name="Harrison R.J."/>
        </authorList>
    </citation>
    <scope>NUCLEOTIDE SEQUENCE [LARGE SCALE GENOMIC DNA]</scope>
    <source>
        <strain evidence="2 3">SCRP245</strain>
    </source>
</reference>
<evidence type="ECO:0000259" key="1">
    <source>
        <dbReference type="PROSITE" id="PS50878"/>
    </source>
</evidence>
<dbReference type="Pfam" id="PF00078">
    <property type="entry name" value="RVT_1"/>
    <property type="match status" value="1"/>
</dbReference>
<dbReference type="PANTHER" id="PTHR33064:SF37">
    <property type="entry name" value="RIBONUCLEASE H"/>
    <property type="match status" value="1"/>
</dbReference>
<dbReference type="InterPro" id="IPR000477">
    <property type="entry name" value="RT_dom"/>
</dbReference>
<dbReference type="Gene3D" id="3.10.10.10">
    <property type="entry name" value="HIV Type 1 Reverse Transcriptase, subunit A, domain 1"/>
    <property type="match status" value="1"/>
</dbReference>
<dbReference type="Gene3D" id="3.30.70.270">
    <property type="match status" value="1"/>
</dbReference>
<gene>
    <name evidence="2" type="ORF">PF011_g15400</name>
</gene>
<dbReference type="SUPFAM" id="SSF56672">
    <property type="entry name" value="DNA/RNA polymerases"/>
    <property type="match status" value="1"/>
</dbReference>
<name>A0A6A3JZ11_9STRA</name>
<dbReference type="InterPro" id="IPR043502">
    <property type="entry name" value="DNA/RNA_pol_sf"/>
</dbReference>
<organism evidence="2 3">
    <name type="scientific">Phytophthora fragariae</name>
    <dbReference type="NCBI Taxonomy" id="53985"/>
    <lineage>
        <taxon>Eukaryota</taxon>
        <taxon>Sar</taxon>
        <taxon>Stramenopiles</taxon>
        <taxon>Oomycota</taxon>
        <taxon>Peronosporomycetes</taxon>
        <taxon>Peronosporales</taxon>
        <taxon>Peronosporaceae</taxon>
        <taxon>Phytophthora</taxon>
    </lineage>
</organism>
<accession>A0A6A3JZ11</accession>
<protein>
    <recommendedName>
        <fullName evidence="1">Reverse transcriptase domain-containing protein</fullName>
    </recommendedName>
</protein>
<dbReference type="Proteomes" id="UP000460718">
    <property type="component" value="Unassembled WGS sequence"/>
</dbReference>
<dbReference type="InterPro" id="IPR043128">
    <property type="entry name" value="Rev_trsase/Diguanyl_cyclase"/>
</dbReference>
<evidence type="ECO:0000313" key="3">
    <source>
        <dbReference type="Proteomes" id="UP000460718"/>
    </source>
</evidence>
<dbReference type="CDD" id="cd01647">
    <property type="entry name" value="RT_LTR"/>
    <property type="match status" value="1"/>
</dbReference>
<feature type="domain" description="Reverse transcriptase" evidence="1">
    <location>
        <begin position="1"/>
        <end position="120"/>
    </location>
</feature>